<comment type="subunit">
    <text evidence="3">The 26S proteasome consists of a 20S proteasome core and two 19S regulatory subunits.</text>
</comment>
<comment type="subcellular location">
    <subcellularLocation>
        <location evidence="3">Cytoplasm</location>
    </subcellularLocation>
    <subcellularLocation>
        <location evidence="3">Nucleus</location>
    </subcellularLocation>
</comment>
<reference evidence="6" key="1">
    <citation type="journal article" date="2020" name="Stud. Mycol.">
        <title>101 Dothideomycetes genomes: a test case for predicting lifestyles and emergence of pathogens.</title>
        <authorList>
            <person name="Haridas S."/>
            <person name="Albert R."/>
            <person name="Binder M."/>
            <person name="Bloem J."/>
            <person name="Labutti K."/>
            <person name="Salamov A."/>
            <person name="Andreopoulos B."/>
            <person name="Baker S."/>
            <person name="Barry K."/>
            <person name="Bills G."/>
            <person name="Bluhm B."/>
            <person name="Cannon C."/>
            <person name="Castanera R."/>
            <person name="Culley D."/>
            <person name="Daum C."/>
            <person name="Ezra D."/>
            <person name="Gonzalez J."/>
            <person name="Henrissat B."/>
            <person name="Kuo A."/>
            <person name="Liang C."/>
            <person name="Lipzen A."/>
            <person name="Lutzoni F."/>
            <person name="Magnuson J."/>
            <person name="Mondo S."/>
            <person name="Nolan M."/>
            <person name="Ohm R."/>
            <person name="Pangilinan J."/>
            <person name="Park H.-J."/>
            <person name="Ramirez L."/>
            <person name="Alfaro M."/>
            <person name="Sun H."/>
            <person name="Tritt A."/>
            <person name="Yoshinaga Y."/>
            <person name="Zwiers L.-H."/>
            <person name="Turgeon B."/>
            <person name="Goodwin S."/>
            <person name="Spatafora J."/>
            <person name="Crous P."/>
            <person name="Grigoriev I."/>
        </authorList>
    </citation>
    <scope>NUCLEOTIDE SEQUENCE</scope>
    <source>
        <strain evidence="6">CBS 480.64</strain>
    </source>
</reference>
<dbReference type="GO" id="GO:0019773">
    <property type="term" value="C:proteasome core complex, alpha-subunit complex"/>
    <property type="evidence" value="ECO:0007669"/>
    <property type="project" value="UniProtKB-UniRule"/>
</dbReference>
<keyword evidence="7" id="KW-1185">Reference proteome</keyword>
<dbReference type="InterPro" id="IPR000426">
    <property type="entry name" value="Proteasome_asu_N"/>
</dbReference>
<dbReference type="Pfam" id="PF00227">
    <property type="entry name" value="Proteasome"/>
    <property type="match status" value="2"/>
</dbReference>
<evidence type="ECO:0000259" key="5">
    <source>
        <dbReference type="PROSITE" id="PS00388"/>
    </source>
</evidence>
<dbReference type="InterPro" id="IPR050115">
    <property type="entry name" value="Proteasome_alpha"/>
</dbReference>
<dbReference type="GO" id="GO:0006511">
    <property type="term" value="P:ubiquitin-dependent protein catabolic process"/>
    <property type="evidence" value="ECO:0007669"/>
    <property type="project" value="InterPro"/>
</dbReference>
<dbReference type="PANTHER" id="PTHR11599">
    <property type="entry name" value="PROTEASOME SUBUNIT ALPHA/BETA"/>
    <property type="match status" value="1"/>
</dbReference>
<keyword evidence="3" id="KW-0963">Cytoplasm</keyword>
<proteinExistence type="inferred from homology"/>
<keyword evidence="3" id="KW-0539">Nucleus</keyword>
<evidence type="ECO:0000313" key="7">
    <source>
        <dbReference type="Proteomes" id="UP000799421"/>
    </source>
</evidence>
<evidence type="ECO:0000313" key="6">
    <source>
        <dbReference type="EMBL" id="KAF2862559.1"/>
    </source>
</evidence>
<gene>
    <name evidence="6" type="ORF">K470DRAFT_275274</name>
</gene>
<name>A0A6A7C669_9PEZI</name>
<protein>
    <recommendedName>
        <fullName evidence="3">Proteasome subunit alpha type</fullName>
    </recommendedName>
</protein>
<dbReference type="EMBL" id="MU005965">
    <property type="protein sequence ID" value="KAF2862559.1"/>
    <property type="molecule type" value="Genomic_DNA"/>
</dbReference>
<dbReference type="GO" id="GO:0005737">
    <property type="term" value="C:cytoplasm"/>
    <property type="evidence" value="ECO:0007669"/>
    <property type="project" value="UniProtKB-SubCell"/>
</dbReference>
<dbReference type="SUPFAM" id="SSF56235">
    <property type="entry name" value="N-terminal nucleophile aminohydrolases (Ntn hydrolases)"/>
    <property type="match status" value="1"/>
</dbReference>
<dbReference type="OrthoDB" id="431557at2759"/>
<feature type="domain" description="Proteasome alpha-type subunits" evidence="5">
    <location>
        <begin position="5"/>
        <end position="27"/>
    </location>
</feature>
<comment type="similarity">
    <text evidence="2 3">Belongs to the peptidase T1A family.</text>
</comment>
<dbReference type="AlphaFoldDB" id="A0A6A7C669"/>
<evidence type="ECO:0000256" key="1">
    <source>
        <dbReference type="ARBA" id="ARBA00022942"/>
    </source>
</evidence>
<accession>A0A6A7C669</accession>
<dbReference type="PROSITE" id="PS51475">
    <property type="entry name" value="PROTEASOME_ALPHA_2"/>
    <property type="match status" value="1"/>
</dbReference>
<dbReference type="Pfam" id="PF10584">
    <property type="entry name" value="Proteasome_A_N"/>
    <property type="match status" value="1"/>
</dbReference>
<evidence type="ECO:0000256" key="3">
    <source>
        <dbReference type="RuleBase" id="RU000551"/>
    </source>
</evidence>
<dbReference type="CDD" id="cd03750">
    <property type="entry name" value="proteasome_alpha_type_2"/>
    <property type="match status" value="1"/>
</dbReference>
<dbReference type="SMART" id="SM00948">
    <property type="entry name" value="Proteasome_A_N"/>
    <property type="match status" value="1"/>
</dbReference>
<organism evidence="6 7">
    <name type="scientific">Piedraia hortae CBS 480.64</name>
    <dbReference type="NCBI Taxonomy" id="1314780"/>
    <lineage>
        <taxon>Eukaryota</taxon>
        <taxon>Fungi</taxon>
        <taxon>Dikarya</taxon>
        <taxon>Ascomycota</taxon>
        <taxon>Pezizomycotina</taxon>
        <taxon>Dothideomycetes</taxon>
        <taxon>Dothideomycetidae</taxon>
        <taxon>Capnodiales</taxon>
        <taxon>Piedraiaceae</taxon>
        <taxon>Piedraia</taxon>
    </lineage>
</organism>
<keyword evidence="1 2" id="KW-0647">Proteasome</keyword>
<dbReference type="PROSITE" id="PS00388">
    <property type="entry name" value="PROTEASOME_ALPHA_1"/>
    <property type="match status" value="1"/>
</dbReference>
<dbReference type="InterPro" id="IPR029055">
    <property type="entry name" value="Ntn_hydrolases_N"/>
</dbReference>
<dbReference type="Proteomes" id="UP000799421">
    <property type="component" value="Unassembled WGS sequence"/>
</dbReference>
<dbReference type="InterPro" id="IPR001353">
    <property type="entry name" value="Proteasome_sua/b"/>
</dbReference>
<evidence type="ECO:0000256" key="4">
    <source>
        <dbReference type="SAM" id="MobiDB-lite"/>
    </source>
</evidence>
<dbReference type="GO" id="GO:0005634">
    <property type="term" value="C:nucleus"/>
    <property type="evidence" value="ECO:0007669"/>
    <property type="project" value="UniProtKB-SubCell"/>
</dbReference>
<dbReference type="Gene3D" id="3.60.20.10">
    <property type="entry name" value="Glutamine Phosphoribosylpyrophosphate, subunit 1, domain 1"/>
    <property type="match status" value="1"/>
</dbReference>
<dbReference type="InterPro" id="IPR023332">
    <property type="entry name" value="Proteasome_alpha-type"/>
</dbReference>
<sequence>MADRYSFSLTTFSPSGKLVQIEYALNAVNQGVTALGIKAANGIVLATEKKSSTPLIDAASSSKVSLITPNIGMIYSGMGPDYRVLVDKARKVSHTAYKRIYNEYPPTRILVQDVAKVMQEATQSGGVRPYGVSLLIAGWDDGIEPEMDSAGKDGDVEMEDEDEEDQKKQKKRVGGVHKGGPSLYQVDPSGSYFPWKATAIGKSATSAKTFLEKRYTEGLELEDAVHIALLTLKETIEGEMNGDTVEIGIVGPPADHLLGYEGVAGAVGPRFRKLSPQEIEDYLTNL</sequence>
<feature type="region of interest" description="Disordered" evidence="4">
    <location>
        <begin position="143"/>
        <end position="180"/>
    </location>
</feature>
<evidence type="ECO:0000256" key="2">
    <source>
        <dbReference type="PROSITE-ProRule" id="PRU00808"/>
    </source>
</evidence>